<dbReference type="Proteomes" id="UP001501495">
    <property type="component" value="Unassembled WGS sequence"/>
</dbReference>
<dbReference type="SUPFAM" id="SSF51126">
    <property type="entry name" value="Pectin lyase-like"/>
    <property type="match status" value="1"/>
</dbReference>
<evidence type="ECO:0000313" key="1">
    <source>
        <dbReference type="EMBL" id="GAA4120446.1"/>
    </source>
</evidence>
<accession>A0ABP7XJR0</accession>
<dbReference type="EMBL" id="BAAAZH010000016">
    <property type="protein sequence ID" value="GAA4120446.1"/>
    <property type="molecule type" value="Genomic_DNA"/>
</dbReference>
<dbReference type="Gene3D" id="2.160.20.10">
    <property type="entry name" value="Single-stranded right-handed beta-helix, Pectin lyase-like"/>
    <property type="match status" value="1"/>
</dbReference>
<dbReference type="InterPro" id="IPR012334">
    <property type="entry name" value="Pectin_lyas_fold"/>
</dbReference>
<evidence type="ECO:0008006" key="3">
    <source>
        <dbReference type="Google" id="ProtNLM"/>
    </source>
</evidence>
<sequence length="1102" mass="113399">MAITTRTLTASIEDLLGQPINHPERVRVVVRTNMDPGQSPIDQETGALLLGTGVVKVAPNGALSIGGLIDSAANTTDDVNPDPATLQYRVVIEYTDPGTLEVGHWDSGWFSVTADGLLGDVVAEQFVPPTWITTAIATLQTYVDAAEAAKADAETAGAGVHTDATAAANSATAAASSATAAAGSATAASTSAGNAATSATAAAGSATAAAGSAGSASTSAGNAASSATAASTAATSAANAKTAAESARDAAQAAQTAAEAVGTTNDTVIAGRINDSASSTRTALKPLLNQTVVRVADYGVKGDWTGGVGGSGTNDTAALQALADAVPDGTTLVFEPDKTYRFDNLLISGKVVHLDFNGASLVVKPWDGVATTAQPAIHVTGSTTTARAITSPAAGATSVTLTTPAQAADFAVGDFVVISSDEVLTGWDGNRNQVGRREVNYVSSVNVTTGVVGLSSPLEQPFTTTPKIAKINALLEPSLRGIESITQIDTGAWSTTNDDFGGVDTNTPHLINFRYCIRPRVENVSAVAWDMQALVFSYCDQPYGQISGRLPYRPTIGGHGYVGRMVVCRDGRFERLFSYGVRHTADYVMSIDCGSSNCVAVDTVISSYVAHGIQNFRAYSIDDVVHQSSTSAYGWGIGNPTFGADYGFTIIRPKFRGVGQAFRANYGSTDLTVLDADVVTDRRPFYCSVGVNRITVRGGRYRMTNAASTTFAAADGLFDMRQSETSAPFGTTITTTAANGDVTIENIDVYGATQHIAAETTGDVITRDIRWHSPSENYGGSTLVYLYTTAPRNLIVERHLIDGGNVRNHVRTLVTPTGRQEYVRNSAKATLANSIVGTITASFVMTGNRYTLTDGTTAVAYSLTASSIDTLRAQGAYIVGNFPSTYDDLSGATSTSFGRSLLTAADAAAARSALGARPAFTGTLGLTTGRYFFPGITGVNPGTSSTLGVGTVRAFLWYQDVAVTLSAIGAEIVAASTDAGAVLRIALWTPDATTGLPGSLASGSEVTIAADSTGVKDAALSSFSLTVGWWAFSVTVQNCTAQPTVRTVGQASTLPMYLPAIPGAAAGAVGIGHSSTVTGTMPSTFSPSGSVGSVPRVHMKVA</sequence>
<evidence type="ECO:0000313" key="2">
    <source>
        <dbReference type="Proteomes" id="UP001501495"/>
    </source>
</evidence>
<comment type="caution">
    <text evidence="1">The sequence shown here is derived from an EMBL/GenBank/DDBJ whole genome shotgun (WGS) entry which is preliminary data.</text>
</comment>
<organism evidence="1 2">
    <name type="scientific">Nocardioides fonticola</name>
    <dbReference type="NCBI Taxonomy" id="450363"/>
    <lineage>
        <taxon>Bacteria</taxon>
        <taxon>Bacillati</taxon>
        <taxon>Actinomycetota</taxon>
        <taxon>Actinomycetes</taxon>
        <taxon>Propionibacteriales</taxon>
        <taxon>Nocardioidaceae</taxon>
        <taxon>Nocardioides</taxon>
    </lineage>
</organism>
<dbReference type="PANTHER" id="PTHR12460">
    <property type="entry name" value="CYCLIN-DEPENDENT KINASE INHIBITOR-RELATED PROTEIN"/>
    <property type="match status" value="1"/>
</dbReference>
<dbReference type="PANTHER" id="PTHR12460:SF38">
    <property type="entry name" value="KINETOPLAST-ASSOCIATED PROTEIN-LIKE PROTEIN"/>
    <property type="match status" value="1"/>
</dbReference>
<dbReference type="RefSeq" id="WP_344733643.1">
    <property type="nucleotide sequence ID" value="NZ_BAAAZH010000016.1"/>
</dbReference>
<keyword evidence="2" id="KW-1185">Reference proteome</keyword>
<reference evidence="2" key="1">
    <citation type="journal article" date="2019" name="Int. J. Syst. Evol. Microbiol.">
        <title>The Global Catalogue of Microorganisms (GCM) 10K type strain sequencing project: providing services to taxonomists for standard genome sequencing and annotation.</title>
        <authorList>
            <consortium name="The Broad Institute Genomics Platform"/>
            <consortium name="The Broad Institute Genome Sequencing Center for Infectious Disease"/>
            <person name="Wu L."/>
            <person name="Ma J."/>
        </authorList>
    </citation>
    <scope>NUCLEOTIDE SEQUENCE [LARGE SCALE GENOMIC DNA]</scope>
    <source>
        <strain evidence="2">JCM 16703</strain>
    </source>
</reference>
<name>A0ABP7XJR0_9ACTN</name>
<gene>
    <name evidence="1" type="ORF">GCM10022215_24080</name>
</gene>
<proteinExistence type="predicted"/>
<protein>
    <recommendedName>
        <fullName evidence="3">Pectate lyase superfamily protein domain-containing protein</fullName>
    </recommendedName>
</protein>
<dbReference type="InterPro" id="IPR011050">
    <property type="entry name" value="Pectin_lyase_fold/virulence"/>
</dbReference>